<dbReference type="Proteomes" id="UP000186817">
    <property type="component" value="Unassembled WGS sequence"/>
</dbReference>
<accession>A0A1Q9D7T6</accession>
<proteinExistence type="predicted"/>
<dbReference type="AlphaFoldDB" id="A0A1Q9D7T6"/>
<name>A0A1Q9D7T6_SYMMI</name>
<sequence>MENQFVRNLVEPCWWMKFNEAGENEAQVLIEVHDFIVSAQPEIKQQIKDMLHSRFDFGKWEDGAAEYAGLSAVYKINWVETRPEMSGLASIMASKLKNAVIEDITVINKNINFLRSTASRPLTLWKVNPADSAFIAVSDAGGVGVKHEVLDEDGLPKRITLKGAWIVLIAEVFSTFGGETQAMLQGISEVDWIQIMIRVATAHDVELRAWRNSLSPHMLIMRSDCEVRLRQPQCAGTDAKSLYDCLLKEHPPGKQDRGSSLLAIIVKDLQETRSSVWWVPHQKMLADAMTKPDSQKASGALEQMLKTGIFSLVDVSEELANSASDSRTSQGIALAKGIANIREAEHMTKAQIGVPSHTPPTLGFPFVDAC</sequence>
<dbReference type="EMBL" id="LSRX01000676">
    <property type="protein sequence ID" value="OLP91196.1"/>
    <property type="molecule type" value="Genomic_DNA"/>
</dbReference>
<evidence type="ECO:0000313" key="2">
    <source>
        <dbReference type="Proteomes" id="UP000186817"/>
    </source>
</evidence>
<comment type="caution">
    <text evidence="1">The sequence shown here is derived from an EMBL/GenBank/DDBJ whole genome shotgun (WGS) entry which is preliminary data.</text>
</comment>
<keyword evidence="2" id="KW-1185">Reference proteome</keyword>
<protein>
    <submittedName>
        <fullName evidence="1">Uncharacterized protein</fullName>
    </submittedName>
</protein>
<dbReference type="OrthoDB" id="407962at2759"/>
<organism evidence="1 2">
    <name type="scientific">Symbiodinium microadriaticum</name>
    <name type="common">Dinoflagellate</name>
    <name type="synonym">Zooxanthella microadriatica</name>
    <dbReference type="NCBI Taxonomy" id="2951"/>
    <lineage>
        <taxon>Eukaryota</taxon>
        <taxon>Sar</taxon>
        <taxon>Alveolata</taxon>
        <taxon>Dinophyceae</taxon>
        <taxon>Suessiales</taxon>
        <taxon>Symbiodiniaceae</taxon>
        <taxon>Symbiodinium</taxon>
    </lineage>
</organism>
<gene>
    <name evidence="1" type="ORF">AK812_SmicGene27117</name>
</gene>
<evidence type="ECO:0000313" key="1">
    <source>
        <dbReference type="EMBL" id="OLP91196.1"/>
    </source>
</evidence>
<reference evidence="1 2" key="1">
    <citation type="submission" date="2016-02" db="EMBL/GenBank/DDBJ databases">
        <title>Genome analysis of coral dinoflagellate symbionts highlights evolutionary adaptations to a symbiotic lifestyle.</title>
        <authorList>
            <person name="Aranda M."/>
            <person name="Li Y."/>
            <person name="Liew Y.J."/>
            <person name="Baumgarten S."/>
            <person name="Simakov O."/>
            <person name="Wilson M."/>
            <person name="Piel J."/>
            <person name="Ashoor H."/>
            <person name="Bougouffa S."/>
            <person name="Bajic V.B."/>
            <person name="Ryu T."/>
            <person name="Ravasi T."/>
            <person name="Bayer T."/>
            <person name="Micklem G."/>
            <person name="Kim H."/>
            <person name="Bhak J."/>
            <person name="Lajeunesse T.C."/>
            <person name="Voolstra C.R."/>
        </authorList>
    </citation>
    <scope>NUCLEOTIDE SEQUENCE [LARGE SCALE GENOMIC DNA]</scope>
    <source>
        <strain evidence="1 2">CCMP2467</strain>
    </source>
</reference>